<feature type="compositionally biased region" description="Acidic residues" evidence="1">
    <location>
        <begin position="475"/>
        <end position="491"/>
    </location>
</feature>
<dbReference type="Pfam" id="PF06985">
    <property type="entry name" value="HET"/>
    <property type="match status" value="1"/>
</dbReference>
<gene>
    <name evidence="3" type="ORF">yc1106_06425</name>
</gene>
<feature type="region of interest" description="Disordered" evidence="1">
    <location>
        <begin position="46"/>
        <end position="65"/>
    </location>
</feature>
<dbReference type="InterPro" id="IPR011009">
    <property type="entry name" value="Kinase-like_dom_sf"/>
</dbReference>
<sequence>MNDSDRETKVPVGAAPFDLKYQTPRLRLLNPNFPVILAHTLGGRPRRNKAPFHRRRPLTNPIPGSSINVMDHQGAGFAFDSNMDFTNMFAATSATLFKPADNTSGFFLADEGIDTTTSSFIDPTTLGTPQQGAYDMNIQPAADYFPTTPATQFLDAMPTQYNNAYGKRPLQLETDDFPQSKRQATYDFPLFPTPPTTTTSSWALEPTPSTTTVEGLSDEAADVCATWFTKYNVLPGDRHIDSLSQLTGESADAIRSWFGQLLKQGMGKGGPSDSAYKSQTAHIQQQSSFWDDHTYQTDLLQASPHQPLQILAEDTTPEVSFNQDNTVSATVQPVAPIRSCKKRCTPTDDLELLTRDPRKIYQCTRKCGKRYGRKNDWKRKEEEGYPCKSWVCSLCISEGVENVKPCYRKYHFVQHFRNIHADVDPEDHEESSIVYSETEFPRKCGFCRHRFASRQERIDHIADHFKQGKCMLDWRDDDENDVDDSTDDDNDDRPGGDGFDGSPSSQPPPFHPRDGSDSNSFGGQGSSGDPTGQPPQGGFFHFQLSQLGESQRYCAVPPTKPTTLSPNISQSSISPDCGGTFPADEFSKQQCQLNGHNSATGDYENALAGDAFAQSVTTDNEGSMEELLDARGLEHTCGTNAAVSFETGVLRSTPTPSLSQPEAMLDESITGEQDIGTPGLLPDMTISTHSQRNNAKDQTSSPLSLPLIPLSRAFQSIKLLGAGGFSTVDEVRHQQTGLRIVRKTLKNRNQTALDELKKEVNVLQKLRHPHIIRYLGAYSKGDKMSILLSPIAETTLAVWLDRSAAQQPANLFEIIVKMFGCLASSVRYLHEQRPVVKHMDIKPQNILVVEGDREFPHVILCDFGVSSAEDKSDDQSRPWTRQYIAPEVFEGFTRKQAADIWSLGCVFAEMASIPLSQDNAEWLDFGKAFSGRSGTYYWQDVPGVQKKLSALAEAAKRPAEQSVVRMIQSMLSAQPEERPDASSLTMVFTPAPCCLNWPNDKMIFPGPHEEFHEVEKFGKQHGIDLHDQNAIDRAASAEIAKTWLDDCLCTHSGCRHSSTDYSSSLPRRLIDTLPEGQPGRYVQIVESIELWKPDIQYVALSHVWSHAEPILSSNSQSRMQTELGLEELPVAVRNAILQVQQLGFRYCWLDSLCVLQDSEQEKEQECTSMSSTFRNAVLTVVLDQLTSAKTSMSPVPVLEQSNTAGNPSPSSPFTPMVDIDPIATPLPASALLPADVLAAPNLGWDTRAWALQDRLLSRRFLHLGEQAYWECNTLKASETFPQGLPALLWEKTHTQCNKDELRAQSPALDPSSHDRSQFSKIRKHAQTSRQSKTITLGRTCPTVFPVIPWTESTLACPPNATSEPHPPLPSASRLRNCQWIKKQGDDAGQGTEAVQATLNIHDRIDCLAHSDHSHSTCCSCSDNSSRQDNIRMPDICGNANANGNRNGNRRSADVNANANGNGSTAIANGRVAARFTAVEGVADLGYKGEDDSAANIANALV</sequence>
<dbReference type="OrthoDB" id="4062651at2759"/>
<dbReference type="GO" id="GO:0005524">
    <property type="term" value="F:ATP binding"/>
    <property type="evidence" value="ECO:0007669"/>
    <property type="project" value="InterPro"/>
</dbReference>
<dbReference type="Pfam" id="PF00069">
    <property type="entry name" value="Pkinase"/>
    <property type="match status" value="1"/>
</dbReference>
<protein>
    <recommendedName>
        <fullName evidence="2">Protein kinase domain-containing protein</fullName>
    </recommendedName>
</protein>
<dbReference type="VEuPathDB" id="FungiDB:yc1106_06425"/>
<dbReference type="PROSITE" id="PS50011">
    <property type="entry name" value="PROTEIN_KINASE_DOM"/>
    <property type="match status" value="1"/>
</dbReference>
<feature type="region of interest" description="Disordered" evidence="1">
    <location>
        <begin position="1193"/>
        <end position="1213"/>
    </location>
</feature>
<evidence type="ECO:0000259" key="2">
    <source>
        <dbReference type="PROSITE" id="PS50011"/>
    </source>
</evidence>
<proteinExistence type="predicted"/>
<evidence type="ECO:0000313" key="4">
    <source>
        <dbReference type="Proteomes" id="UP001056012"/>
    </source>
</evidence>
<reference evidence="3" key="1">
    <citation type="submission" date="2021-12" db="EMBL/GenBank/DDBJ databases">
        <title>Curvularia clavata genome.</title>
        <authorList>
            <person name="Cao Y."/>
        </authorList>
    </citation>
    <scope>NUCLEOTIDE SEQUENCE</scope>
    <source>
        <strain evidence="3">Yc1106</strain>
    </source>
</reference>
<feature type="region of interest" description="Disordered" evidence="1">
    <location>
        <begin position="1301"/>
        <end position="1332"/>
    </location>
</feature>
<name>A0A9Q8Z9U4_CURCL</name>
<dbReference type="SMART" id="SM00220">
    <property type="entry name" value="S_TKc"/>
    <property type="match status" value="1"/>
</dbReference>
<dbReference type="PANTHER" id="PTHR33112:SF16">
    <property type="entry name" value="HETEROKARYON INCOMPATIBILITY DOMAIN-CONTAINING PROTEIN"/>
    <property type="match status" value="1"/>
</dbReference>
<dbReference type="SUPFAM" id="SSF56112">
    <property type="entry name" value="Protein kinase-like (PK-like)"/>
    <property type="match status" value="1"/>
</dbReference>
<dbReference type="PROSITE" id="PS00108">
    <property type="entry name" value="PROTEIN_KINASE_ST"/>
    <property type="match status" value="1"/>
</dbReference>
<dbReference type="InterPro" id="IPR000719">
    <property type="entry name" value="Prot_kinase_dom"/>
</dbReference>
<dbReference type="EMBL" id="CP089277">
    <property type="protein sequence ID" value="USP79151.1"/>
    <property type="molecule type" value="Genomic_DNA"/>
</dbReference>
<feature type="compositionally biased region" description="Basic residues" evidence="1">
    <location>
        <begin position="46"/>
        <end position="57"/>
    </location>
</feature>
<keyword evidence="4" id="KW-1185">Reference proteome</keyword>
<dbReference type="InterPro" id="IPR008271">
    <property type="entry name" value="Ser/Thr_kinase_AS"/>
</dbReference>
<dbReference type="GO" id="GO:0004672">
    <property type="term" value="F:protein kinase activity"/>
    <property type="evidence" value="ECO:0007669"/>
    <property type="project" value="InterPro"/>
</dbReference>
<dbReference type="Gene3D" id="1.10.510.10">
    <property type="entry name" value="Transferase(Phosphotransferase) domain 1"/>
    <property type="match status" value="1"/>
</dbReference>
<dbReference type="Gene3D" id="3.30.200.20">
    <property type="entry name" value="Phosphorylase Kinase, domain 1"/>
    <property type="match status" value="1"/>
</dbReference>
<accession>A0A9Q8Z9U4</accession>
<dbReference type="PANTHER" id="PTHR33112">
    <property type="entry name" value="DOMAIN PROTEIN, PUTATIVE-RELATED"/>
    <property type="match status" value="1"/>
</dbReference>
<evidence type="ECO:0000313" key="3">
    <source>
        <dbReference type="EMBL" id="USP79151.1"/>
    </source>
</evidence>
<feature type="region of interest" description="Disordered" evidence="1">
    <location>
        <begin position="474"/>
        <end position="540"/>
    </location>
</feature>
<dbReference type="InterPro" id="IPR010730">
    <property type="entry name" value="HET"/>
</dbReference>
<dbReference type="Proteomes" id="UP001056012">
    <property type="component" value="Chromosome 4"/>
</dbReference>
<feature type="domain" description="Protein kinase" evidence="2">
    <location>
        <begin position="714"/>
        <end position="989"/>
    </location>
</feature>
<evidence type="ECO:0000256" key="1">
    <source>
        <dbReference type="SAM" id="MobiDB-lite"/>
    </source>
</evidence>
<dbReference type="CDD" id="cd00180">
    <property type="entry name" value="PKc"/>
    <property type="match status" value="1"/>
</dbReference>
<organism evidence="3 4">
    <name type="scientific">Curvularia clavata</name>
    <dbReference type="NCBI Taxonomy" id="95742"/>
    <lineage>
        <taxon>Eukaryota</taxon>
        <taxon>Fungi</taxon>
        <taxon>Dikarya</taxon>
        <taxon>Ascomycota</taxon>
        <taxon>Pezizomycotina</taxon>
        <taxon>Dothideomycetes</taxon>
        <taxon>Pleosporomycetidae</taxon>
        <taxon>Pleosporales</taxon>
        <taxon>Pleosporineae</taxon>
        <taxon>Pleosporaceae</taxon>
        <taxon>Curvularia</taxon>
    </lineage>
</organism>